<name>A0AAD6AM62_9TELE</name>
<organism evidence="1 2">
    <name type="scientific">Pogonophryne albipinna</name>
    <dbReference type="NCBI Taxonomy" id="1090488"/>
    <lineage>
        <taxon>Eukaryota</taxon>
        <taxon>Metazoa</taxon>
        <taxon>Chordata</taxon>
        <taxon>Craniata</taxon>
        <taxon>Vertebrata</taxon>
        <taxon>Euteleostomi</taxon>
        <taxon>Actinopterygii</taxon>
        <taxon>Neopterygii</taxon>
        <taxon>Teleostei</taxon>
        <taxon>Neoteleostei</taxon>
        <taxon>Acanthomorphata</taxon>
        <taxon>Eupercaria</taxon>
        <taxon>Perciformes</taxon>
        <taxon>Notothenioidei</taxon>
        <taxon>Pogonophryne</taxon>
    </lineage>
</organism>
<dbReference type="Proteomes" id="UP001219934">
    <property type="component" value="Unassembled WGS sequence"/>
</dbReference>
<evidence type="ECO:0000313" key="1">
    <source>
        <dbReference type="EMBL" id="KAJ4927309.1"/>
    </source>
</evidence>
<dbReference type="AlphaFoldDB" id="A0AAD6AM62"/>
<dbReference type="EMBL" id="JAPTMU010000019">
    <property type="protein sequence ID" value="KAJ4927309.1"/>
    <property type="molecule type" value="Genomic_DNA"/>
</dbReference>
<sequence>MLVGIFTSQRQPVKVVPEMNRKDLLEQEPVSSEPGNDGEVFAIMQFFLNDSSTEMLACARDFFKSLADTLGFFFT</sequence>
<gene>
    <name evidence="1" type="ORF">JOQ06_015042</name>
</gene>
<protein>
    <submittedName>
        <fullName evidence="1">Uncharacterized protein</fullName>
    </submittedName>
</protein>
<keyword evidence="2" id="KW-1185">Reference proteome</keyword>
<proteinExistence type="predicted"/>
<accession>A0AAD6AM62</accession>
<reference evidence="1" key="1">
    <citation type="submission" date="2022-11" db="EMBL/GenBank/DDBJ databases">
        <title>Chromosome-level genome of Pogonophryne albipinna.</title>
        <authorList>
            <person name="Jo E."/>
        </authorList>
    </citation>
    <scope>NUCLEOTIDE SEQUENCE</scope>
    <source>
        <strain evidence="1">SGF0006</strain>
        <tissue evidence="1">Muscle</tissue>
    </source>
</reference>
<evidence type="ECO:0000313" key="2">
    <source>
        <dbReference type="Proteomes" id="UP001219934"/>
    </source>
</evidence>
<comment type="caution">
    <text evidence="1">The sequence shown here is derived from an EMBL/GenBank/DDBJ whole genome shotgun (WGS) entry which is preliminary data.</text>
</comment>